<feature type="domain" description="SLH" evidence="10">
    <location>
        <begin position="1005"/>
        <end position="1071"/>
    </location>
</feature>
<dbReference type="Gene3D" id="3.40.630.10">
    <property type="entry name" value="Zn peptidases"/>
    <property type="match status" value="1"/>
</dbReference>
<comment type="caution">
    <text evidence="12">The sequence shown here is derived from an EMBL/GenBank/DDBJ whole genome shotgun (WGS) entry which is preliminary data.</text>
</comment>
<dbReference type="PROSITE" id="PS51272">
    <property type="entry name" value="SLH"/>
    <property type="match status" value="3"/>
</dbReference>
<evidence type="ECO:0000256" key="4">
    <source>
        <dbReference type="ARBA" id="ARBA00022801"/>
    </source>
</evidence>
<dbReference type="GO" id="GO:0005615">
    <property type="term" value="C:extracellular space"/>
    <property type="evidence" value="ECO:0007669"/>
    <property type="project" value="TreeGrafter"/>
</dbReference>
<accession>A0A4Z1E3Z8</accession>
<keyword evidence="6" id="KW-0482">Metalloprotease</keyword>
<evidence type="ECO:0000256" key="5">
    <source>
        <dbReference type="ARBA" id="ARBA00022833"/>
    </source>
</evidence>
<comment type="cofactor">
    <cofactor evidence="1">
        <name>Zn(2+)</name>
        <dbReference type="ChEBI" id="CHEBI:29105"/>
    </cofactor>
</comment>
<keyword evidence="5" id="KW-0862">Zinc</keyword>
<dbReference type="PANTHER" id="PTHR11705:SF143">
    <property type="entry name" value="SLL0236 PROTEIN"/>
    <property type="match status" value="1"/>
</dbReference>
<dbReference type="GO" id="GO:0006508">
    <property type="term" value="P:proteolysis"/>
    <property type="evidence" value="ECO:0007669"/>
    <property type="project" value="UniProtKB-KW"/>
</dbReference>
<reference evidence="12 13" key="1">
    <citation type="submission" date="2018-11" db="EMBL/GenBank/DDBJ databases">
        <title>Complete genome sequencing of the Actinobacteria Serinibacter sp. K3-2.</title>
        <authorList>
            <person name="Rakitin A.L."/>
            <person name="Beletsky A.V."/>
            <person name="Mardanov A.V."/>
            <person name="Ravin N.V."/>
            <person name="Gromova A.S."/>
            <person name="Filippova S.N."/>
            <person name="Gal'Chenko V.F."/>
        </authorList>
    </citation>
    <scope>NUCLEOTIDE SEQUENCE [LARGE SCALE GENOMIC DNA]</scope>
    <source>
        <strain evidence="12 13">K3-2</strain>
    </source>
</reference>
<dbReference type="PANTHER" id="PTHR11705">
    <property type="entry name" value="PROTEASE FAMILY M14 CARBOXYPEPTIDASE A,B"/>
    <property type="match status" value="1"/>
</dbReference>
<dbReference type="AlphaFoldDB" id="A0A4Z1E3Z8"/>
<keyword evidence="4" id="KW-0378">Hydrolase</keyword>
<dbReference type="RefSeq" id="WP_135850067.1">
    <property type="nucleotide sequence ID" value="NZ_RHPJ01000003.1"/>
</dbReference>
<dbReference type="GO" id="GO:0004181">
    <property type="term" value="F:metallocarboxypeptidase activity"/>
    <property type="evidence" value="ECO:0007669"/>
    <property type="project" value="InterPro"/>
</dbReference>
<evidence type="ECO:0000256" key="6">
    <source>
        <dbReference type="ARBA" id="ARBA00023049"/>
    </source>
</evidence>
<dbReference type="InterPro" id="IPR000834">
    <property type="entry name" value="Peptidase_M14"/>
</dbReference>
<feature type="domain" description="SLH" evidence="10">
    <location>
        <begin position="869"/>
        <end position="934"/>
    </location>
</feature>
<dbReference type="PROSITE" id="PS52035">
    <property type="entry name" value="PEPTIDASE_M14"/>
    <property type="match status" value="1"/>
</dbReference>
<keyword evidence="13" id="KW-1185">Reference proteome</keyword>
<feature type="region of interest" description="Disordered" evidence="8">
    <location>
        <begin position="58"/>
        <end position="77"/>
    </location>
</feature>
<sequence>MNRRILGAGLTLASITALALAPAAVATAQPTDRPATSPVATDAVAIDAVAIDDTTTARRDDDGLAYPRQTPFEAEPFNPADASVARGAIAFHEIAPRVNGWLSSPYVSAEVVGSSTQGRPFYMVTITAPESAEQSAQQDAWRDAIKHDSAAALDDQALKDGYKKPVWFNNNIHGNEWDGTDASISYIEELLGDIAAGDPEALELVEGSRLYFTLSNNPDGRVNGTRATALGLDPNRDFITNTTPETSIVRDLTADIQPLFFIDLHGYTTELQVEPTGPPQGENYEHDLLMPHAYAAALQIEQDYLGQGLGNEGYPTAAPATRVKIPYRDTPSGWDGFPPVFTAQYVQFQGAISYTVEFGPGRTADLEESKRRLAHNVRVGRQVLDSTLDYIQANEAELVDNQIEIFRRGAAGEPLREIPANPDPANYPGPDQWAPLWDEADVTGTEFPRAYVIPAGERQSSRTDAARLVEQLLAHGVEVQRTLAETTVDGIAYPAGSYLVDMHQPLRGLANVLLADGSDISDKVPTMYDISAWSLGRLWGATVDRVGSTADAPLSVATTPVESAEISSTVAESPYLSLSLEGLAEVQALNAMLNVGLAVSSIGDGSYVVGPTDREAAAAIASEYGVDLTVGDGRVPESATGVSALRVGYTGSNGSGDTFLALSQMGFVDPVFVSNTFVDYDGIDVLYLGSNLAFNATEPQVAARAALEGYLARGGGIVGASGPVTTVGSTFGVLNATRVTGRSDANGIVEVDTTPGGLLSGTSEPAAFFSAPSYFTGLGENVTVEQTWGTYLAGHWRAVTNAATPVPVPGPVEFAGQPSVISAVGPTGSRAVAFATSPLYRTHPTGAYPDVATALLWAGPASDGVAPPAAVTFADVTPSTQFFTEISWLAQNGISTGWVLPDGTREFRPVTPVARDAMAAFLYRLAGSPAFEEPETSPFTDVSTDNQFFKEIAWLAQTEISTGWVQADGTAQFRPLEPIARDAMAAFLYRFADREGKVDDTPAPATSPFADVATSNQFYAEIAWLAENGIATGWEGSGNDGSTIFRPLSPVNRDAMAAFMYRLHHLDQNVR</sequence>
<feature type="signal peptide" evidence="9">
    <location>
        <begin position="1"/>
        <end position="28"/>
    </location>
</feature>
<evidence type="ECO:0000313" key="12">
    <source>
        <dbReference type="EMBL" id="TGO04477.1"/>
    </source>
</evidence>
<evidence type="ECO:0000259" key="10">
    <source>
        <dbReference type="PROSITE" id="PS51272"/>
    </source>
</evidence>
<organism evidence="12 13">
    <name type="scientific">Serinibacter arcticus</name>
    <dbReference type="NCBI Taxonomy" id="1655435"/>
    <lineage>
        <taxon>Bacteria</taxon>
        <taxon>Bacillati</taxon>
        <taxon>Actinomycetota</taxon>
        <taxon>Actinomycetes</taxon>
        <taxon>Micrococcales</taxon>
        <taxon>Beutenbergiaceae</taxon>
        <taxon>Serinibacter</taxon>
    </lineage>
</organism>
<evidence type="ECO:0000256" key="7">
    <source>
        <dbReference type="PROSITE-ProRule" id="PRU01379"/>
    </source>
</evidence>
<evidence type="ECO:0000256" key="9">
    <source>
        <dbReference type="SAM" id="SignalP"/>
    </source>
</evidence>
<feature type="domain" description="Peptidase M14" evidence="11">
    <location>
        <begin position="75"/>
        <end position="387"/>
    </location>
</feature>
<feature type="active site" description="Proton donor/acceptor" evidence="7">
    <location>
        <position position="357"/>
    </location>
</feature>
<dbReference type="SUPFAM" id="SSF53187">
    <property type="entry name" value="Zn-dependent exopeptidases"/>
    <property type="match status" value="1"/>
</dbReference>
<dbReference type="Proteomes" id="UP000297318">
    <property type="component" value="Unassembled WGS sequence"/>
</dbReference>
<dbReference type="EMBL" id="RHPJ01000003">
    <property type="protein sequence ID" value="TGO04477.1"/>
    <property type="molecule type" value="Genomic_DNA"/>
</dbReference>
<evidence type="ECO:0000256" key="2">
    <source>
        <dbReference type="ARBA" id="ARBA00005988"/>
    </source>
</evidence>
<proteinExistence type="inferred from homology"/>
<dbReference type="GO" id="GO:0008270">
    <property type="term" value="F:zinc ion binding"/>
    <property type="evidence" value="ECO:0007669"/>
    <property type="project" value="InterPro"/>
</dbReference>
<keyword evidence="3" id="KW-0645">Protease</keyword>
<evidence type="ECO:0000259" key="11">
    <source>
        <dbReference type="PROSITE" id="PS52035"/>
    </source>
</evidence>
<gene>
    <name evidence="12" type="ORF">SERN_2070</name>
</gene>
<protein>
    <submittedName>
        <fullName evidence="12">Glycerol-3-phosphate ABC transporter, periplasmic glycerol-3-phosphate-binding protein</fullName>
    </submittedName>
</protein>
<feature type="domain" description="SLH" evidence="10">
    <location>
        <begin position="935"/>
        <end position="1002"/>
    </location>
</feature>
<dbReference type="Pfam" id="PF00395">
    <property type="entry name" value="SLH"/>
    <property type="match status" value="1"/>
</dbReference>
<evidence type="ECO:0000256" key="8">
    <source>
        <dbReference type="SAM" id="MobiDB-lite"/>
    </source>
</evidence>
<evidence type="ECO:0000313" key="13">
    <source>
        <dbReference type="Proteomes" id="UP000297318"/>
    </source>
</evidence>
<feature type="chain" id="PRO_5021200219" evidence="9">
    <location>
        <begin position="29"/>
        <end position="1071"/>
    </location>
</feature>
<keyword evidence="9" id="KW-0732">Signal</keyword>
<dbReference type="InterPro" id="IPR001119">
    <property type="entry name" value="SLH_dom"/>
</dbReference>
<comment type="similarity">
    <text evidence="2 7">Belongs to the peptidase M14 family.</text>
</comment>
<evidence type="ECO:0000256" key="1">
    <source>
        <dbReference type="ARBA" id="ARBA00001947"/>
    </source>
</evidence>
<evidence type="ECO:0000256" key="3">
    <source>
        <dbReference type="ARBA" id="ARBA00022670"/>
    </source>
</evidence>
<name>A0A4Z1E3Z8_9MICO</name>
<dbReference type="OrthoDB" id="9758209at2"/>
<dbReference type="SMART" id="SM00631">
    <property type="entry name" value="Zn_pept"/>
    <property type="match status" value="1"/>
</dbReference>
<dbReference type="Pfam" id="PF00246">
    <property type="entry name" value="Peptidase_M14"/>
    <property type="match status" value="1"/>
</dbReference>